<dbReference type="InterPro" id="IPR005135">
    <property type="entry name" value="Endo/exonuclease/phosphatase"/>
</dbReference>
<keyword evidence="5" id="KW-0479">Metal-binding</keyword>
<keyword evidence="6" id="KW-0227">DNA damage</keyword>
<dbReference type="AlphaFoldDB" id="A0A3N4I5J2"/>
<evidence type="ECO:0000256" key="2">
    <source>
        <dbReference type="ARBA" id="ARBA00001946"/>
    </source>
</evidence>
<dbReference type="EMBL" id="ML119680">
    <property type="protein sequence ID" value="RPA81339.1"/>
    <property type="molecule type" value="Genomic_DNA"/>
</dbReference>
<comment type="cofactor">
    <cofactor evidence="2">
        <name>Mg(2+)</name>
        <dbReference type="ChEBI" id="CHEBI:18420"/>
    </cofactor>
</comment>
<keyword evidence="9" id="KW-0234">DNA repair</keyword>
<accession>A0A3N4I5J2</accession>
<dbReference type="SUPFAM" id="SSF56219">
    <property type="entry name" value="DNase I-like"/>
    <property type="match status" value="1"/>
</dbReference>
<dbReference type="Pfam" id="PF03372">
    <property type="entry name" value="Exo_endo_phos"/>
    <property type="match status" value="1"/>
</dbReference>
<dbReference type="PANTHER" id="PTHR15822">
    <property type="entry name" value="TRAF AND TNF RECEPTOR-ASSOCIATED PROTEIN"/>
    <property type="match status" value="1"/>
</dbReference>
<proteinExistence type="predicted"/>
<dbReference type="GO" id="GO:0005737">
    <property type="term" value="C:cytoplasm"/>
    <property type="evidence" value="ECO:0007669"/>
    <property type="project" value="TreeGrafter"/>
</dbReference>
<keyword evidence="8" id="KW-0460">Magnesium</keyword>
<evidence type="ECO:0000256" key="10">
    <source>
        <dbReference type="ARBA" id="ARBA00023242"/>
    </source>
</evidence>
<dbReference type="CDD" id="cd09080">
    <property type="entry name" value="TDP2"/>
    <property type="match status" value="1"/>
</dbReference>
<feature type="domain" description="Endonuclease/exonuclease/phosphatase" evidence="12">
    <location>
        <begin position="128"/>
        <end position="377"/>
    </location>
</feature>
<reference evidence="13 14" key="1">
    <citation type="journal article" date="2018" name="Nat. Ecol. Evol.">
        <title>Pezizomycetes genomes reveal the molecular basis of ectomycorrhizal truffle lifestyle.</title>
        <authorList>
            <person name="Murat C."/>
            <person name="Payen T."/>
            <person name="Noel B."/>
            <person name="Kuo A."/>
            <person name="Morin E."/>
            <person name="Chen J."/>
            <person name="Kohler A."/>
            <person name="Krizsan K."/>
            <person name="Balestrini R."/>
            <person name="Da Silva C."/>
            <person name="Montanini B."/>
            <person name="Hainaut M."/>
            <person name="Levati E."/>
            <person name="Barry K.W."/>
            <person name="Belfiori B."/>
            <person name="Cichocki N."/>
            <person name="Clum A."/>
            <person name="Dockter R.B."/>
            <person name="Fauchery L."/>
            <person name="Guy J."/>
            <person name="Iotti M."/>
            <person name="Le Tacon F."/>
            <person name="Lindquist E.A."/>
            <person name="Lipzen A."/>
            <person name="Malagnac F."/>
            <person name="Mello A."/>
            <person name="Molinier V."/>
            <person name="Miyauchi S."/>
            <person name="Poulain J."/>
            <person name="Riccioni C."/>
            <person name="Rubini A."/>
            <person name="Sitrit Y."/>
            <person name="Splivallo R."/>
            <person name="Traeger S."/>
            <person name="Wang M."/>
            <person name="Zifcakova L."/>
            <person name="Wipf D."/>
            <person name="Zambonelli A."/>
            <person name="Paolocci F."/>
            <person name="Nowrousian M."/>
            <person name="Ottonello S."/>
            <person name="Baldrian P."/>
            <person name="Spatafora J.W."/>
            <person name="Henrissat B."/>
            <person name="Nagy L.G."/>
            <person name="Aury J.M."/>
            <person name="Wincker P."/>
            <person name="Grigoriev I.V."/>
            <person name="Bonfante P."/>
            <person name="Martin F.M."/>
        </authorList>
    </citation>
    <scope>NUCLEOTIDE SEQUENCE [LARGE SCALE GENOMIC DNA]</scope>
    <source>
        <strain evidence="13 14">RN42</strain>
    </source>
</reference>
<dbReference type="GO" id="GO:0046872">
    <property type="term" value="F:metal ion binding"/>
    <property type="evidence" value="ECO:0007669"/>
    <property type="project" value="UniProtKB-KW"/>
</dbReference>
<sequence>MNIGTSGWDYPATATPGPMPPIGMKIFHCCLANHRGQVYKTANLNPSFHSSLNPPKIAKLSSPMFQFLRNHLWDDLPGKATPTGPYIFDAPSGGRWAPSSSIKQTCAYGYACPLPSIPFSTLKPLTLLTWNIDAARPHPEQRVRAAVRYLRTLSAELVDRGATLDVVQMQEVHPLALEALLGEDWVRDSYAVTNLYLPAYSKKYGSVTLISRQRLKSVVRCFRMHFDMSVMGRDALVVDFKAEDGVGVVRVVNVHLESLQGYGMRARRTQMEELRDIAGRRGVRGSVVAGDVNAIAPEDEELAERCGFVDLWVEQIRSSYGGESRDRKGDGKTWGYQPPSDFPPGRLDRVLVSGDVSGDVEVVGKGVRHTDVWASDHFALLATIKLGGNITE</sequence>
<keyword evidence="10" id="KW-0539">Nucleus</keyword>
<organism evidence="13 14">
    <name type="scientific">Ascobolus immersus RN42</name>
    <dbReference type="NCBI Taxonomy" id="1160509"/>
    <lineage>
        <taxon>Eukaryota</taxon>
        <taxon>Fungi</taxon>
        <taxon>Dikarya</taxon>
        <taxon>Ascomycota</taxon>
        <taxon>Pezizomycotina</taxon>
        <taxon>Pezizomycetes</taxon>
        <taxon>Pezizales</taxon>
        <taxon>Ascobolaceae</taxon>
        <taxon>Ascobolus</taxon>
    </lineage>
</organism>
<dbReference type="Proteomes" id="UP000275078">
    <property type="component" value="Unassembled WGS sequence"/>
</dbReference>
<dbReference type="PANTHER" id="PTHR15822:SF4">
    <property type="entry name" value="TYROSYL-DNA PHOSPHODIESTERASE 2"/>
    <property type="match status" value="1"/>
</dbReference>
<keyword evidence="14" id="KW-1185">Reference proteome</keyword>
<evidence type="ECO:0000256" key="11">
    <source>
        <dbReference type="SAM" id="MobiDB-lite"/>
    </source>
</evidence>
<dbReference type="OrthoDB" id="9975959at2759"/>
<dbReference type="GO" id="GO:0004518">
    <property type="term" value="F:nuclease activity"/>
    <property type="evidence" value="ECO:0007669"/>
    <property type="project" value="UniProtKB-KW"/>
</dbReference>
<dbReference type="GO" id="GO:0006302">
    <property type="term" value="P:double-strand break repair"/>
    <property type="evidence" value="ECO:0007669"/>
    <property type="project" value="TreeGrafter"/>
</dbReference>
<comment type="subcellular location">
    <subcellularLocation>
        <location evidence="3">Nucleus</location>
        <location evidence="3">PML body</location>
    </subcellularLocation>
</comment>
<evidence type="ECO:0000313" key="14">
    <source>
        <dbReference type="Proteomes" id="UP000275078"/>
    </source>
</evidence>
<evidence type="ECO:0000256" key="6">
    <source>
        <dbReference type="ARBA" id="ARBA00022763"/>
    </source>
</evidence>
<dbReference type="GO" id="GO:0003697">
    <property type="term" value="F:single-stranded DNA binding"/>
    <property type="evidence" value="ECO:0007669"/>
    <property type="project" value="TreeGrafter"/>
</dbReference>
<comment type="cofactor">
    <cofactor evidence="1">
        <name>Mn(2+)</name>
        <dbReference type="ChEBI" id="CHEBI:29035"/>
    </cofactor>
</comment>
<evidence type="ECO:0000256" key="5">
    <source>
        <dbReference type="ARBA" id="ARBA00022723"/>
    </source>
</evidence>
<dbReference type="InterPro" id="IPR051547">
    <property type="entry name" value="TDP2-like"/>
</dbReference>
<feature type="region of interest" description="Disordered" evidence="11">
    <location>
        <begin position="321"/>
        <end position="340"/>
    </location>
</feature>
<evidence type="ECO:0000256" key="1">
    <source>
        <dbReference type="ARBA" id="ARBA00001936"/>
    </source>
</evidence>
<dbReference type="InterPro" id="IPR036691">
    <property type="entry name" value="Endo/exonu/phosph_ase_sf"/>
</dbReference>
<dbReference type="GO" id="GO:0070260">
    <property type="term" value="F:5'-tyrosyl-DNA phosphodiesterase activity"/>
    <property type="evidence" value="ECO:0007669"/>
    <property type="project" value="TreeGrafter"/>
</dbReference>
<evidence type="ECO:0000256" key="8">
    <source>
        <dbReference type="ARBA" id="ARBA00022842"/>
    </source>
</evidence>
<evidence type="ECO:0000256" key="3">
    <source>
        <dbReference type="ARBA" id="ARBA00004322"/>
    </source>
</evidence>
<evidence type="ECO:0000259" key="12">
    <source>
        <dbReference type="Pfam" id="PF03372"/>
    </source>
</evidence>
<keyword evidence="4" id="KW-0540">Nuclease</keyword>
<name>A0A3N4I5J2_ASCIM</name>
<keyword evidence="7" id="KW-0378">Hydrolase</keyword>
<evidence type="ECO:0000256" key="4">
    <source>
        <dbReference type="ARBA" id="ARBA00022722"/>
    </source>
</evidence>
<dbReference type="Gene3D" id="3.60.10.10">
    <property type="entry name" value="Endonuclease/exonuclease/phosphatase"/>
    <property type="match status" value="1"/>
</dbReference>
<gene>
    <name evidence="13" type="ORF">BJ508DRAFT_414784</name>
</gene>
<evidence type="ECO:0000256" key="7">
    <source>
        <dbReference type="ARBA" id="ARBA00022801"/>
    </source>
</evidence>
<protein>
    <recommendedName>
        <fullName evidence="12">Endonuclease/exonuclease/phosphatase domain-containing protein</fullName>
    </recommendedName>
</protein>
<evidence type="ECO:0000256" key="9">
    <source>
        <dbReference type="ARBA" id="ARBA00023204"/>
    </source>
</evidence>
<evidence type="ECO:0000313" key="13">
    <source>
        <dbReference type="EMBL" id="RPA81339.1"/>
    </source>
</evidence>